<dbReference type="InterPro" id="IPR028871">
    <property type="entry name" value="BlueCu_1_BS"/>
</dbReference>
<keyword evidence="2" id="KW-0186">Copper</keyword>
<proteinExistence type="predicted"/>
<dbReference type="PANTHER" id="PTHR33021">
    <property type="entry name" value="BLUE COPPER PROTEIN"/>
    <property type="match status" value="1"/>
</dbReference>
<dbReference type="GO" id="GO:0046872">
    <property type="term" value="F:metal ion binding"/>
    <property type="evidence" value="ECO:0007669"/>
    <property type="project" value="UniProtKB-KW"/>
</dbReference>
<feature type="signal peptide" evidence="6">
    <location>
        <begin position="1"/>
        <end position="29"/>
    </location>
</feature>
<evidence type="ECO:0000313" key="9">
    <source>
        <dbReference type="Proteomes" id="UP000516437"/>
    </source>
</evidence>
<sequence>MNSRRACGANIILVITLFLTLYSLPSVSARPTVHTVGGDYGWTFDVRKWTKGKKFKAGDILSFNYDPSFHNVVAVDVRGYRTCTASSKSKIYRSGKDRLKLLEGRHYFICNIPGHCEEGMKIEVDVLGNTK</sequence>
<evidence type="ECO:0000256" key="6">
    <source>
        <dbReference type="SAM" id="SignalP"/>
    </source>
</evidence>
<dbReference type="PROSITE" id="PS00196">
    <property type="entry name" value="COPPER_BLUE"/>
    <property type="match status" value="1"/>
</dbReference>
<dbReference type="PANTHER" id="PTHR33021:SF469">
    <property type="entry name" value="PHYTOCYANIN DOMAIN-CONTAINING PROTEIN"/>
    <property type="match status" value="1"/>
</dbReference>
<feature type="domain" description="Phytocyanin" evidence="7">
    <location>
        <begin position="32"/>
        <end position="128"/>
    </location>
</feature>
<gene>
    <name evidence="8" type="ORF">CJ030_MR6G022647</name>
</gene>
<dbReference type="FunFam" id="2.60.40.420:FF:000013">
    <property type="entry name" value="basic blue protein-like"/>
    <property type="match status" value="1"/>
</dbReference>
<accession>A0A6A1VBN7</accession>
<comment type="caution">
    <text evidence="8">The sequence shown here is derived from an EMBL/GenBank/DDBJ whole genome shotgun (WGS) entry which is preliminary data.</text>
</comment>
<keyword evidence="1" id="KW-0479">Metal-binding</keyword>
<reference evidence="8 9" key="1">
    <citation type="journal article" date="2019" name="Plant Biotechnol. J.">
        <title>The red bayberry genome and genetic basis of sex determination.</title>
        <authorList>
            <person name="Jia H.M."/>
            <person name="Jia H.J."/>
            <person name="Cai Q.L."/>
            <person name="Wang Y."/>
            <person name="Zhao H.B."/>
            <person name="Yang W.F."/>
            <person name="Wang G.Y."/>
            <person name="Li Y.H."/>
            <person name="Zhan D.L."/>
            <person name="Shen Y.T."/>
            <person name="Niu Q.F."/>
            <person name="Chang L."/>
            <person name="Qiu J."/>
            <person name="Zhao L."/>
            <person name="Xie H.B."/>
            <person name="Fu W.Y."/>
            <person name="Jin J."/>
            <person name="Li X.W."/>
            <person name="Jiao Y."/>
            <person name="Zhou C.C."/>
            <person name="Tu T."/>
            <person name="Chai C.Y."/>
            <person name="Gao J.L."/>
            <person name="Fan L.J."/>
            <person name="van de Weg E."/>
            <person name="Wang J.Y."/>
            <person name="Gao Z.S."/>
        </authorList>
    </citation>
    <scope>NUCLEOTIDE SEQUENCE [LARGE SCALE GENOMIC DNA]</scope>
    <source>
        <tissue evidence="8">Leaves</tissue>
    </source>
</reference>
<evidence type="ECO:0000256" key="5">
    <source>
        <dbReference type="ARBA" id="ARBA00082491"/>
    </source>
</evidence>
<dbReference type="GO" id="GO:0005886">
    <property type="term" value="C:plasma membrane"/>
    <property type="evidence" value="ECO:0007669"/>
    <property type="project" value="TreeGrafter"/>
</dbReference>
<dbReference type="Proteomes" id="UP000516437">
    <property type="component" value="Chromosome 6"/>
</dbReference>
<dbReference type="InterPro" id="IPR039391">
    <property type="entry name" value="Phytocyanin-like"/>
</dbReference>
<dbReference type="InterPro" id="IPR041844">
    <property type="entry name" value="Plantacyanin"/>
</dbReference>
<dbReference type="InterPro" id="IPR008972">
    <property type="entry name" value="Cupredoxin"/>
</dbReference>
<feature type="chain" id="PRO_5025373789" description="Basic blue protein" evidence="6">
    <location>
        <begin position="30"/>
        <end position="131"/>
    </location>
</feature>
<dbReference type="Pfam" id="PF02298">
    <property type="entry name" value="Cu_bind_like"/>
    <property type="match status" value="1"/>
</dbReference>
<dbReference type="Gene3D" id="2.60.40.420">
    <property type="entry name" value="Cupredoxins - blue copper proteins"/>
    <property type="match status" value="1"/>
</dbReference>
<dbReference type="CDD" id="cd11013">
    <property type="entry name" value="Plantacyanin"/>
    <property type="match status" value="1"/>
</dbReference>
<dbReference type="EMBL" id="RXIC02000024">
    <property type="protein sequence ID" value="KAB1210163.1"/>
    <property type="molecule type" value="Genomic_DNA"/>
</dbReference>
<evidence type="ECO:0000259" key="7">
    <source>
        <dbReference type="PROSITE" id="PS51485"/>
    </source>
</evidence>
<evidence type="ECO:0000256" key="3">
    <source>
        <dbReference type="ARBA" id="ARBA00023157"/>
    </source>
</evidence>
<keyword evidence="9" id="KW-1185">Reference proteome</keyword>
<protein>
    <recommendedName>
        <fullName evidence="4">Basic blue protein</fullName>
    </recommendedName>
    <alternativeName>
        <fullName evidence="5">Plantacyanin</fullName>
    </alternativeName>
</protein>
<evidence type="ECO:0000256" key="4">
    <source>
        <dbReference type="ARBA" id="ARBA00071970"/>
    </source>
</evidence>
<name>A0A6A1VBN7_9ROSI</name>
<dbReference type="InterPro" id="IPR003245">
    <property type="entry name" value="Phytocyanin_dom"/>
</dbReference>
<evidence type="ECO:0000256" key="2">
    <source>
        <dbReference type="ARBA" id="ARBA00023008"/>
    </source>
</evidence>
<dbReference type="OrthoDB" id="1934652at2759"/>
<dbReference type="PROSITE" id="PS51485">
    <property type="entry name" value="PHYTOCYANIN"/>
    <property type="match status" value="1"/>
</dbReference>
<dbReference type="GO" id="GO:0009055">
    <property type="term" value="F:electron transfer activity"/>
    <property type="evidence" value="ECO:0007669"/>
    <property type="project" value="InterPro"/>
</dbReference>
<evidence type="ECO:0000256" key="1">
    <source>
        <dbReference type="ARBA" id="ARBA00022723"/>
    </source>
</evidence>
<evidence type="ECO:0000313" key="8">
    <source>
        <dbReference type="EMBL" id="KAB1210163.1"/>
    </source>
</evidence>
<organism evidence="8 9">
    <name type="scientific">Morella rubra</name>
    <name type="common">Chinese bayberry</name>
    <dbReference type="NCBI Taxonomy" id="262757"/>
    <lineage>
        <taxon>Eukaryota</taxon>
        <taxon>Viridiplantae</taxon>
        <taxon>Streptophyta</taxon>
        <taxon>Embryophyta</taxon>
        <taxon>Tracheophyta</taxon>
        <taxon>Spermatophyta</taxon>
        <taxon>Magnoliopsida</taxon>
        <taxon>eudicotyledons</taxon>
        <taxon>Gunneridae</taxon>
        <taxon>Pentapetalae</taxon>
        <taxon>rosids</taxon>
        <taxon>fabids</taxon>
        <taxon>Fagales</taxon>
        <taxon>Myricaceae</taxon>
        <taxon>Morella</taxon>
    </lineage>
</organism>
<keyword evidence="3" id="KW-1015">Disulfide bond</keyword>
<dbReference type="AlphaFoldDB" id="A0A6A1VBN7"/>
<keyword evidence="6" id="KW-0732">Signal</keyword>
<dbReference type="SUPFAM" id="SSF49503">
    <property type="entry name" value="Cupredoxins"/>
    <property type="match status" value="1"/>
</dbReference>